<dbReference type="InterPro" id="IPR051200">
    <property type="entry name" value="Host-pathogen_enzymatic-act"/>
</dbReference>
<dbReference type="PANTHER" id="PTHR47197:SF3">
    <property type="entry name" value="DIHYDRO-HEME D1 DEHYDROGENASE"/>
    <property type="match status" value="1"/>
</dbReference>
<dbReference type="SUPFAM" id="SSF51004">
    <property type="entry name" value="C-terminal (heme d1) domain of cytochrome cd1-nitrite reductase"/>
    <property type="match status" value="1"/>
</dbReference>
<comment type="caution">
    <text evidence="1">The sequence shown here is derived from an EMBL/GenBank/DDBJ whole genome shotgun (WGS) entry which is preliminary data.</text>
</comment>
<evidence type="ECO:0000313" key="2">
    <source>
        <dbReference type="Proteomes" id="UP001428817"/>
    </source>
</evidence>
<dbReference type="Proteomes" id="UP001428817">
    <property type="component" value="Unassembled WGS sequence"/>
</dbReference>
<dbReference type="RefSeq" id="WP_185064172.1">
    <property type="nucleotide sequence ID" value="NZ_BAABJP010000010.1"/>
</dbReference>
<dbReference type="EMBL" id="BAABJP010000010">
    <property type="protein sequence ID" value="GAA5156212.1"/>
    <property type="molecule type" value="Genomic_DNA"/>
</dbReference>
<sequence>MTNYLATCNQLGHTVIALDADDYTEVARIETPPEPHMLVFDQRRNRLYVAITYRDGFYDQHGPHGAEIVVIDVAEWRITEIVDISPYAGPHDMYLDPVRDRLYLACESHGGCVAGLDLATLAVTGHIPTEAPGPHWLAALPDRSKAYTGNKEASFVSVLDLTADRLLGKIPMPNGSEDLEVSRDGRLLYACDRGRPLLHVIDTATDTERHSVQLPDNPHRMHLTETGLVVISHFHLSRWSFQRPVPGSVSVYDPAARKIVAQVEVGAGPLGITSSPDGRRVFVDNANDANMTVIDTASWTVERTVPLDRGAHEVIHFRS</sequence>
<name>A0ABP9Q7B1_9PSEU</name>
<protein>
    <submittedName>
        <fullName evidence="1">YncE family protein</fullName>
    </submittedName>
</protein>
<dbReference type="InterPro" id="IPR011048">
    <property type="entry name" value="Haem_d1_sf"/>
</dbReference>
<proteinExistence type="predicted"/>
<gene>
    <name evidence="1" type="ORF">GCM10023321_31540</name>
</gene>
<accession>A0ABP9Q7B1</accession>
<keyword evidence="2" id="KW-1185">Reference proteome</keyword>
<evidence type="ECO:0000313" key="1">
    <source>
        <dbReference type="EMBL" id="GAA5156212.1"/>
    </source>
</evidence>
<organism evidence="1 2">
    <name type="scientific">Pseudonocardia eucalypti</name>
    <dbReference type="NCBI Taxonomy" id="648755"/>
    <lineage>
        <taxon>Bacteria</taxon>
        <taxon>Bacillati</taxon>
        <taxon>Actinomycetota</taxon>
        <taxon>Actinomycetes</taxon>
        <taxon>Pseudonocardiales</taxon>
        <taxon>Pseudonocardiaceae</taxon>
        <taxon>Pseudonocardia</taxon>
    </lineage>
</organism>
<dbReference type="InterPro" id="IPR015943">
    <property type="entry name" value="WD40/YVTN_repeat-like_dom_sf"/>
</dbReference>
<dbReference type="Gene3D" id="2.130.10.10">
    <property type="entry name" value="YVTN repeat-like/Quinoprotein amine dehydrogenase"/>
    <property type="match status" value="2"/>
</dbReference>
<dbReference type="PANTHER" id="PTHR47197">
    <property type="entry name" value="PROTEIN NIRF"/>
    <property type="match status" value="1"/>
</dbReference>
<reference evidence="2" key="1">
    <citation type="journal article" date="2019" name="Int. J. Syst. Evol. Microbiol.">
        <title>The Global Catalogue of Microorganisms (GCM) 10K type strain sequencing project: providing services to taxonomists for standard genome sequencing and annotation.</title>
        <authorList>
            <consortium name="The Broad Institute Genomics Platform"/>
            <consortium name="The Broad Institute Genome Sequencing Center for Infectious Disease"/>
            <person name="Wu L."/>
            <person name="Ma J."/>
        </authorList>
    </citation>
    <scope>NUCLEOTIDE SEQUENCE [LARGE SCALE GENOMIC DNA]</scope>
    <source>
        <strain evidence="2">JCM 18303</strain>
    </source>
</reference>